<evidence type="ECO:0000313" key="1">
    <source>
        <dbReference type="EMBL" id="CDO06947.1"/>
    </source>
</evidence>
<dbReference type="EMBL" id="CCBB010000001">
    <property type="protein sequence ID" value="CDO06947.1"/>
    <property type="molecule type" value="Genomic_DNA"/>
</dbReference>
<dbReference type="eggNOG" id="ENOG5032I97">
    <property type="taxonomic scope" value="Bacteria"/>
</dbReference>
<accession>W9AVK1</accession>
<name>W9AVK1_MYCCO</name>
<dbReference type="Proteomes" id="UP000028870">
    <property type="component" value="Unassembled WGS sequence"/>
</dbReference>
<keyword evidence="2" id="KW-1185">Reference proteome</keyword>
<dbReference type="STRING" id="258533.BN977_01744"/>
<proteinExistence type="predicted"/>
<reference evidence="1" key="2">
    <citation type="submission" date="2014-03" db="EMBL/GenBank/DDBJ databases">
        <authorList>
            <person name="Urmite Genomes"/>
        </authorList>
    </citation>
    <scope>NUCLEOTIDE SEQUENCE</scope>
    <source>
        <strain evidence="1">DSM 44829</strain>
    </source>
</reference>
<reference evidence="1" key="1">
    <citation type="submission" date="2014-03" db="EMBL/GenBank/DDBJ databases">
        <title>Draft Genome Sequence of Mycobacterium cosmeticum DSM 44829.</title>
        <authorList>
            <person name="Croce O."/>
            <person name="Robert C."/>
            <person name="Raoult D."/>
            <person name="Drancourt M."/>
        </authorList>
    </citation>
    <scope>NUCLEOTIDE SEQUENCE [LARGE SCALE GENOMIC DNA]</scope>
    <source>
        <strain evidence="1">DSM 44829</strain>
    </source>
</reference>
<protein>
    <submittedName>
        <fullName evidence="1">Uncharacterized protein</fullName>
    </submittedName>
</protein>
<comment type="caution">
    <text evidence="1">The sequence shown here is derived from an EMBL/GenBank/DDBJ whole genome shotgun (WGS) entry which is preliminary data.</text>
</comment>
<gene>
    <name evidence="1" type="ORF">BN977_01744</name>
</gene>
<dbReference type="RefSeq" id="WP_036397131.1">
    <property type="nucleotide sequence ID" value="NZ_CCBB010000001.1"/>
</dbReference>
<dbReference type="OrthoDB" id="4569687at2"/>
<evidence type="ECO:0000313" key="2">
    <source>
        <dbReference type="Proteomes" id="UP000028870"/>
    </source>
</evidence>
<sequence length="167" mass="17708">MTEPSELAAAQAPAVALESVRVAGLLDGKRYAVLGVGMRSLDGSGEVPVVTIYNYTDDLAVEVLVDVEAREVLAVSAATAIPALAAAEQDRALDIVRRDGRLTESGVEVDTGTGNIVEEVNFGDPRHGHRLVDLRFGPRQHRVPTAFAVVDLSAEELVRVGLLPLES</sequence>
<organism evidence="1 2">
    <name type="scientific">Mycolicibacterium cosmeticum</name>
    <dbReference type="NCBI Taxonomy" id="258533"/>
    <lineage>
        <taxon>Bacteria</taxon>
        <taxon>Bacillati</taxon>
        <taxon>Actinomycetota</taxon>
        <taxon>Actinomycetes</taxon>
        <taxon>Mycobacteriales</taxon>
        <taxon>Mycobacteriaceae</taxon>
        <taxon>Mycolicibacterium</taxon>
    </lineage>
</organism>
<dbReference type="AlphaFoldDB" id="W9AVK1"/>